<dbReference type="InterPro" id="IPR007138">
    <property type="entry name" value="ABM_dom"/>
</dbReference>
<dbReference type="InterPro" id="IPR011008">
    <property type="entry name" value="Dimeric_a/b-barrel"/>
</dbReference>
<dbReference type="Pfam" id="PF03992">
    <property type="entry name" value="ABM"/>
    <property type="match status" value="1"/>
</dbReference>
<dbReference type="RefSeq" id="WP_307565577.1">
    <property type="nucleotide sequence ID" value="NZ_JAUSQU010000001.1"/>
</dbReference>
<evidence type="ECO:0000313" key="3">
    <source>
        <dbReference type="Proteomes" id="UP001225356"/>
    </source>
</evidence>
<evidence type="ECO:0000259" key="1">
    <source>
        <dbReference type="Pfam" id="PF03992"/>
    </source>
</evidence>
<organism evidence="2 3">
    <name type="scientific">Streptosporangium lutulentum</name>
    <dbReference type="NCBI Taxonomy" id="1461250"/>
    <lineage>
        <taxon>Bacteria</taxon>
        <taxon>Bacillati</taxon>
        <taxon>Actinomycetota</taxon>
        <taxon>Actinomycetes</taxon>
        <taxon>Streptosporangiales</taxon>
        <taxon>Streptosporangiaceae</taxon>
        <taxon>Streptosporangium</taxon>
    </lineage>
</organism>
<protein>
    <recommendedName>
        <fullName evidence="1">ABM domain-containing protein</fullName>
    </recommendedName>
</protein>
<dbReference type="Proteomes" id="UP001225356">
    <property type="component" value="Unassembled WGS sequence"/>
</dbReference>
<dbReference type="EMBL" id="JAUSQU010000001">
    <property type="protein sequence ID" value="MDP9848343.1"/>
    <property type="molecule type" value="Genomic_DNA"/>
</dbReference>
<proteinExistence type="predicted"/>
<gene>
    <name evidence="2" type="ORF">J2853_007554</name>
</gene>
<feature type="domain" description="ABM" evidence="1">
    <location>
        <begin position="7"/>
        <end position="67"/>
    </location>
</feature>
<dbReference type="Gene3D" id="3.30.70.100">
    <property type="match status" value="1"/>
</dbReference>
<sequence>MTTTVELTRFRVSSEHATDLIAARGGMIADFQTDRDGFLGAKLIQLSDGEWLDIVEWRSPADFAASRTKGGNLPGIRAFFALIDELVSTEEGTLR</sequence>
<dbReference type="SUPFAM" id="SSF54909">
    <property type="entry name" value="Dimeric alpha+beta barrel"/>
    <property type="match status" value="1"/>
</dbReference>
<evidence type="ECO:0000313" key="2">
    <source>
        <dbReference type="EMBL" id="MDP9848343.1"/>
    </source>
</evidence>
<keyword evidence="3" id="KW-1185">Reference proteome</keyword>
<accession>A0ABT9QQ00</accession>
<name>A0ABT9QQ00_9ACTN</name>
<reference evidence="2 3" key="1">
    <citation type="submission" date="2023-07" db="EMBL/GenBank/DDBJ databases">
        <title>Sequencing the genomes of 1000 actinobacteria strains.</title>
        <authorList>
            <person name="Klenk H.-P."/>
        </authorList>
    </citation>
    <scope>NUCLEOTIDE SEQUENCE [LARGE SCALE GENOMIC DNA]</scope>
    <source>
        <strain evidence="2 3">DSM 46740</strain>
    </source>
</reference>
<comment type="caution">
    <text evidence="2">The sequence shown here is derived from an EMBL/GenBank/DDBJ whole genome shotgun (WGS) entry which is preliminary data.</text>
</comment>